<protein>
    <recommendedName>
        <fullName evidence="8">SAM-dependent MTase RsmB/NOP-type domain-containing protein</fullName>
    </recommendedName>
</protein>
<dbReference type="PANTHER" id="PTHR22808:SF8">
    <property type="entry name" value="TRNA (CYTOSINE(34)-C(5))-METHYLTRANSFERASE, MITOCHONDRIAL"/>
    <property type="match status" value="1"/>
</dbReference>
<dbReference type="GeneTree" id="ENSGT00940000153665"/>
<reference evidence="9" key="3">
    <citation type="submission" date="2025-09" db="UniProtKB">
        <authorList>
            <consortium name="Ensembl"/>
        </authorList>
    </citation>
    <scope>IDENTIFICATION</scope>
</reference>
<dbReference type="Pfam" id="PF01189">
    <property type="entry name" value="Methyltr_RsmB-F"/>
    <property type="match status" value="1"/>
</dbReference>
<dbReference type="InterPro" id="IPR049560">
    <property type="entry name" value="MeTrfase_RsmB-F_NOP2_cat"/>
</dbReference>
<dbReference type="Proteomes" id="UP000694580">
    <property type="component" value="Chromosome 5"/>
</dbReference>
<evidence type="ECO:0000313" key="9">
    <source>
        <dbReference type="Ensembl" id="ENSDCDP00010022701.1"/>
    </source>
</evidence>
<dbReference type="GeneID" id="114791057"/>
<name>A0AAY4BR99_9TELE</name>
<dbReference type="PANTHER" id="PTHR22808">
    <property type="entry name" value="NCL1 YEAST -RELATED NOL1/NOP2/FMU SUN DOMAIN-CONTAINING"/>
    <property type="match status" value="1"/>
</dbReference>
<evidence type="ECO:0000256" key="2">
    <source>
        <dbReference type="ARBA" id="ARBA00022603"/>
    </source>
</evidence>
<evidence type="ECO:0000259" key="8">
    <source>
        <dbReference type="PROSITE" id="PS51686"/>
    </source>
</evidence>
<dbReference type="InterPro" id="IPR029063">
    <property type="entry name" value="SAM-dependent_MTases_sf"/>
</dbReference>
<feature type="active site" description="Nucleophile" evidence="7">
    <location>
        <position position="284"/>
    </location>
</feature>
<keyword evidence="2 7" id="KW-0489">Methyltransferase</keyword>
<keyword evidence="3 7" id="KW-0808">Transferase</keyword>
<dbReference type="AlphaFoldDB" id="A0AAY4BR99"/>
<evidence type="ECO:0000256" key="4">
    <source>
        <dbReference type="ARBA" id="ARBA00022691"/>
    </source>
</evidence>
<proteinExistence type="inferred from homology"/>
<keyword evidence="5 7" id="KW-0694">RNA-binding</keyword>
<accession>A0AAY4BR99</accession>
<evidence type="ECO:0000256" key="7">
    <source>
        <dbReference type="PROSITE-ProRule" id="PRU01023"/>
    </source>
</evidence>
<dbReference type="PROSITE" id="PS51686">
    <property type="entry name" value="SAM_MT_RSMB_NOP"/>
    <property type="match status" value="1"/>
</dbReference>
<evidence type="ECO:0000256" key="3">
    <source>
        <dbReference type="ARBA" id="ARBA00022679"/>
    </source>
</evidence>
<reference evidence="9 10" key="1">
    <citation type="submission" date="2020-06" db="EMBL/GenBank/DDBJ databases">
        <authorList>
            <consortium name="Wellcome Sanger Institute Data Sharing"/>
        </authorList>
    </citation>
    <scope>NUCLEOTIDE SEQUENCE [LARGE SCALE GENOMIC DNA]</scope>
</reference>
<dbReference type="PRINTS" id="PR02008">
    <property type="entry name" value="RCMTFAMILY"/>
</dbReference>
<keyword evidence="4 7" id="KW-0949">S-adenosyl-L-methionine</keyword>
<dbReference type="Gene3D" id="6.20.240.40">
    <property type="match status" value="1"/>
</dbReference>
<keyword evidence="10" id="KW-1185">Reference proteome</keyword>
<dbReference type="Ensembl" id="ENSDCDT00010027185.1">
    <property type="protein sequence ID" value="ENSDCDP00010022701.1"/>
    <property type="gene ID" value="ENSDCDG00010013487.1"/>
</dbReference>
<dbReference type="GO" id="GO:0031167">
    <property type="term" value="P:rRNA methylation"/>
    <property type="evidence" value="ECO:0007669"/>
    <property type="project" value="TreeGrafter"/>
</dbReference>
<dbReference type="InterPro" id="IPR001678">
    <property type="entry name" value="MeTrfase_RsmB-F_NOP2_dom"/>
</dbReference>
<evidence type="ECO:0000256" key="1">
    <source>
        <dbReference type="ARBA" id="ARBA00004173"/>
    </source>
</evidence>
<organism evidence="9 10">
    <name type="scientific">Denticeps clupeoides</name>
    <name type="common">denticle herring</name>
    <dbReference type="NCBI Taxonomy" id="299321"/>
    <lineage>
        <taxon>Eukaryota</taxon>
        <taxon>Metazoa</taxon>
        <taxon>Chordata</taxon>
        <taxon>Craniata</taxon>
        <taxon>Vertebrata</taxon>
        <taxon>Euteleostomi</taxon>
        <taxon>Actinopterygii</taxon>
        <taxon>Neopterygii</taxon>
        <taxon>Teleostei</taxon>
        <taxon>Clupei</taxon>
        <taxon>Clupeiformes</taxon>
        <taxon>Denticipitoidei</taxon>
        <taxon>Denticipitidae</taxon>
        <taxon>Denticeps</taxon>
    </lineage>
</organism>
<evidence type="ECO:0000256" key="6">
    <source>
        <dbReference type="ARBA" id="ARBA00023128"/>
    </source>
</evidence>
<feature type="binding site" evidence="7">
    <location>
        <begin position="157"/>
        <end position="163"/>
    </location>
    <ligand>
        <name>S-adenosyl-L-methionine</name>
        <dbReference type="ChEBI" id="CHEBI:59789"/>
    </ligand>
</feature>
<comment type="similarity">
    <text evidence="7">Belongs to the class I-like SAM-binding methyltransferase superfamily. RsmB/NOP family.</text>
</comment>
<keyword evidence="6" id="KW-0496">Mitochondrion</keyword>
<feature type="domain" description="SAM-dependent MTase RsmB/NOP-type" evidence="8">
    <location>
        <begin position="67"/>
        <end position="354"/>
    </location>
</feature>
<evidence type="ECO:0000256" key="5">
    <source>
        <dbReference type="ARBA" id="ARBA00022884"/>
    </source>
</evidence>
<dbReference type="GO" id="GO:0005762">
    <property type="term" value="C:mitochondrial large ribosomal subunit"/>
    <property type="evidence" value="ECO:0007669"/>
    <property type="project" value="TreeGrafter"/>
</dbReference>
<reference evidence="9" key="2">
    <citation type="submission" date="2025-08" db="UniProtKB">
        <authorList>
            <consortium name="Ensembl"/>
        </authorList>
    </citation>
    <scope>IDENTIFICATION</scope>
</reference>
<dbReference type="SMR" id="A0AAY4BR99"/>
<dbReference type="InterPro" id="IPR023267">
    <property type="entry name" value="RCMT"/>
</dbReference>
<dbReference type="GO" id="GO:0008173">
    <property type="term" value="F:RNA methyltransferase activity"/>
    <property type="evidence" value="ECO:0007669"/>
    <property type="project" value="InterPro"/>
</dbReference>
<feature type="binding site" evidence="7">
    <location>
        <position position="229"/>
    </location>
    <ligand>
        <name>S-adenosyl-L-methionine</name>
        <dbReference type="ChEBI" id="CHEBI:59789"/>
    </ligand>
</feature>
<comment type="subcellular location">
    <subcellularLocation>
        <location evidence="1">Mitochondrion</location>
    </subcellularLocation>
</comment>
<feature type="binding site" evidence="7">
    <location>
        <position position="180"/>
    </location>
    <ligand>
        <name>S-adenosyl-L-methionine</name>
        <dbReference type="ChEBI" id="CHEBI:59789"/>
    </ligand>
</feature>
<dbReference type="SUPFAM" id="SSF53335">
    <property type="entry name" value="S-adenosyl-L-methionine-dependent methyltransferases"/>
    <property type="match status" value="1"/>
</dbReference>
<dbReference type="RefSeq" id="XP_028837407.1">
    <property type="nucleotide sequence ID" value="XM_028981574.1"/>
</dbReference>
<dbReference type="GO" id="GO:0003723">
    <property type="term" value="F:RNA binding"/>
    <property type="evidence" value="ECO:0007669"/>
    <property type="project" value="UniProtKB-UniRule"/>
</dbReference>
<dbReference type="Gene3D" id="3.40.50.150">
    <property type="entry name" value="Vaccinia Virus protein VP39"/>
    <property type="match status" value="1"/>
</dbReference>
<gene>
    <name evidence="9" type="primary">NSUN3</name>
</gene>
<sequence>MVCAARCPLLWGGRGSGFCRGAALPQLVLPRKKRQVCQAVLDHFDAQYGKELGSLWSNARSVLMNPGCWQYGVMLNRFADLPDLRQTLLELGYSSLLPCSAVGTGSLQCLVHEGPVRLSTQAHNAGCLKDYFLMNAASLLPVLALGVRDGDKVLDLCSAPGGKAVAVLQSASPGLLHCNELDNRRFIWLQKTLESFVPPTQADRLKVTNLDGRVIGHSQKGQYDKVLVDAPCSNDRSWLYAPNTQQGAVWLKEREGRLPQLQMELLSSALTAVRPGGTVVYSTCTLSHAENHAVVEAILNSCPGVEPRSLEEDIAMPLSEHFTFASPITSTGLLVVPDHGRTWGPMFVAQLKRTH</sequence>
<evidence type="ECO:0000313" key="10">
    <source>
        <dbReference type="Proteomes" id="UP000694580"/>
    </source>
</evidence>
<dbReference type="FunFam" id="3.40.50.150:FF:000055">
    <property type="entry name" value="5-methylcytosine rRNA methyltransferase NSUN4"/>
    <property type="match status" value="1"/>
</dbReference>
<feature type="binding site" evidence="7">
    <location>
        <position position="211"/>
    </location>
    <ligand>
        <name>S-adenosyl-L-methionine</name>
        <dbReference type="ChEBI" id="CHEBI:59789"/>
    </ligand>
</feature>